<organism evidence="1 2">
    <name type="scientific">Pseudomonas phage MR15</name>
    <dbReference type="NCBI Taxonomy" id="2711179"/>
    <lineage>
        <taxon>Viruses</taxon>
        <taxon>Duplodnaviria</taxon>
        <taxon>Heunggongvirae</taxon>
        <taxon>Uroviricota</taxon>
        <taxon>Caudoviricetes</taxon>
        <taxon>Readingvirus</taxon>
        <taxon>Readingvirus MR15</taxon>
    </lineage>
</organism>
<proteinExistence type="predicted"/>
<dbReference type="EMBL" id="MT104475">
    <property type="protein sequence ID" value="QJD55259.1"/>
    <property type="molecule type" value="Genomic_DNA"/>
</dbReference>
<evidence type="ECO:0000313" key="1">
    <source>
        <dbReference type="EMBL" id="QJD55259.1"/>
    </source>
</evidence>
<keyword evidence="2" id="KW-1185">Reference proteome</keyword>
<dbReference type="Proteomes" id="UP000503469">
    <property type="component" value="Segment"/>
</dbReference>
<accession>A0A6M3TDY6</accession>
<protein>
    <submittedName>
        <fullName evidence="1">Uncharacterized protein</fullName>
    </submittedName>
</protein>
<reference evidence="1 2" key="1">
    <citation type="journal article" date="2020" name="Microb. Biotechnol.">
        <title>Phage biocontrol to combat Pseudomonas syringae pathogens causing disease in cherry.</title>
        <authorList>
            <person name="Rabiey M."/>
            <person name="Roy S.R."/>
            <person name="Holtappels D."/>
            <person name="Franceschetti L."/>
            <person name="Quilty B.J."/>
            <person name="Creeth R."/>
            <person name="Sundin G.W."/>
            <person name="Wagemans J."/>
            <person name="Lavigne R."/>
            <person name="Jackson R.W."/>
        </authorList>
    </citation>
    <scope>NUCLEOTIDE SEQUENCE [LARGE SCALE GENOMIC DNA]</scope>
</reference>
<evidence type="ECO:0000313" key="2">
    <source>
        <dbReference type="Proteomes" id="UP000503469"/>
    </source>
</evidence>
<gene>
    <name evidence="1" type="ORF">Psm1vBMR15_gp45c</name>
</gene>
<name>A0A6M3TDY6_9CAUD</name>
<sequence length="39" mass="4393">MPGLAPVICTHPEPLRLNPLRCLYGLYPFLSVQSKGFTY</sequence>